<gene>
    <name evidence="1" type="ORF">LOK49_LG01G00590</name>
</gene>
<protein>
    <submittedName>
        <fullName evidence="1">Uncharacterized protein</fullName>
    </submittedName>
</protein>
<accession>A0ACC0ITK7</accession>
<dbReference type="Proteomes" id="UP001060215">
    <property type="component" value="Chromosome 1"/>
</dbReference>
<keyword evidence="2" id="KW-1185">Reference proteome</keyword>
<organism evidence="1 2">
    <name type="scientific">Camellia lanceoleosa</name>
    <dbReference type="NCBI Taxonomy" id="1840588"/>
    <lineage>
        <taxon>Eukaryota</taxon>
        <taxon>Viridiplantae</taxon>
        <taxon>Streptophyta</taxon>
        <taxon>Embryophyta</taxon>
        <taxon>Tracheophyta</taxon>
        <taxon>Spermatophyta</taxon>
        <taxon>Magnoliopsida</taxon>
        <taxon>eudicotyledons</taxon>
        <taxon>Gunneridae</taxon>
        <taxon>Pentapetalae</taxon>
        <taxon>asterids</taxon>
        <taxon>Ericales</taxon>
        <taxon>Theaceae</taxon>
        <taxon>Camellia</taxon>
    </lineage>
</organism>
<dbReference type="EMBL" id="CM045758">
    <property type="protein sequence ID" value="KAI8029237.1"/>
    <property type="molecule type" value="Genomic_DNA"/>
</dbReference>
<evidence type="ECO:0000313" key="1">
    <source>
        <dbReference type="EMBL" id="KAI8029237.1"/>
    </source>
</evidence>
<name>A0ACC0ITK7_9ERIC</name>
<reference evidence="1 2" key="1">
    <citation type="journal article" date="2022" name="Plant J.">
        <title>Chromosome-level genome of Camellia lanceoleosa provides a valuable resource for understanding genome evolution and self-incompatibility.</title>
        <authorList>
            <person name="Gong W."/>
            <person name="Xiao S."/>
            <person name="Wang L."/>
            <person name="Liao Z."/>
            <person name="Chang Y."/>
            <person name="Mo W."/>
            <person name="Hu G."/>
            <person name="Li W."/>
            <person name="Zhao G."/>
            <person name="Zhu H."/>
            <person name="Hu X."/>
            <person name="Ji K."/>
            <person name="Xiang X."/>
            <person name="Song Q."/>
            <person name="Yuan D."/>
            <person name="Jin S."/>
            <person name="Zhang L."/>
        </authorList>
    </citation>
    <scope>NUCLEOTIDE SEQUENCE [LARGE SCALE GENOMIC DNA]</scope>
    <source>
        <strain evidence="1">SQ_2022a</strain>
    </source>
</reference>
<proteinExistence type="predicted"/>
<evidence type="ECO:0000313" key="2">
    <source>
        <dbReference type="Proteomes" id="UP001060215"/>
    </source>
</evidence>
<sequence length="448" mass="52048">MATTYLREDRWTNSSGTEVGSEYSKERRSLRPDQVFHPSSHHHFLSDLSMELDDSTWQLKQHELERCLIGYVVDVRRFGSYLMQIHVNDLWNLEGSVHVYGRSKNHFVFLFERMGDMDCVADNGPYALEWALLIVDYWKPDLVLDRLIFDKMMIWVQLYGLPLNCYTEEARFNLGRAIREVVKVDIDPLMPCNIRFLRLQVKWAGDFIPKVMIQETHPMYSASIRANAHRMMTLPICGNGIGMLDYNRGCPRVVTHCCQLPGGMEFFRQYLHRRCVQLFPMFFRVWVKFRWICLDQASLVDSNEEVLRALQTNGPRPRLNIPMGEAPINTRAFTISSPQRWTNVGSVTFEVDQTSSMIDNGPQNSTLITEPSPFSPSFSFQSWPPIRKRMREVDSGFELLYDTESMATIDEISGPLGDREIELAMHRAGIVSDSMCYPHRLGYFLRKQ</sequence>
<comment type="caution">
    <text evidence="1">The sequence shown here is derived from an EMBL/GenBank/DDBJ whole genome shotgun (WGS) entry which is preliminary data.</text>
</comment>